<evidence type="ECO:0000256" key="1">
    <source>
        <dbReference type="ARBA" id="ARBA00006336"/>
    </source>
</evidence>
<evidence type="ECO:0000313" key="5">
    <source>
        <dbReference type="Proteomes" id="UP000469559"/>
    </source>
</evidence>
<organism evidence="4 5">
    <name type="scientific">Lachnellula arida</name>
    <dbReference type="NCBI Taxonomy" id="1316785"/>
    <lineage>
        <taxon>Eukaryota</taxon>
        <taxon>Fungi</taxon>
        <taxon>Dikarya</taxon>
        <taxon>Ascomycota</taxon>
        <taxon>Pezizomycotina</taxon>
        <taxon>Leotiomycetes</taxon>
        <taxon>Helotiales</taxon>
        <taxon>Lachnaceae</taxon>
        <taxon>Lachnellula</taxon>
    </lineage>
</organism>
<dbReference type="SUPFAM" id="SSF52499">
    <property type="entry name" value="Isochorismatase-like hydrolases"/>
    <property type="match status" value="1"/>
</dbReference>
<dbReference type="InterPro" id="IPR000868">
    <property type="entry name" value="Isochorismatase-like_dom"/>
</dbReference>
<accession>A0A8T9B9E9</accession>
<comment type="similarity">
    <text evidence="1">Belongs to the isochorismatase family.</text>
</comment>
<dbReference type="Pfam" id="PF00857">
    <property type="entry name" value="Isochorismatase"/>
    <property type="match status" value="1"/>
</dbReference>
<feature type="non-terminal residue" evidence="4">
    <location>
        <position position="133"/>
    </location>
</feature>
<keyword evidence="5" id="KW-1185">Reference proteome</keyword>
<dbReference type="GO" id="GO:0016787">
    <property type="term" value="F:hydrolase activity"/>
    <property type="evidence" value="ECO:0007669"/>
    <property type="project" value="UniProtKB-KW"/>
</dbReference>
<keyword evidence="2" id="KW-0378">Hydrolase</keyword>
<feature type="non-terminal residue" evidence="4">
    <location>
        <position position="1"/>
    </location>
</feature>
<dbReference type="PANTHER" id="PTHR43540:SF1">
    <property type="entry name" value="ISOCHORISMATASE HYDROLASE"/>
    <property type="match status" value="1"/>
</dbReference>
<gene>
    <name evidence="4" type="primary">yecD</name>
    <name evidence="4" type="ORF">LARI1_G005120</name>
</gene>
<dbReference type="EMBL" id="QGMF01000383">
    <property type="protein sequence ID" value="TVY16327.1"/>
    <property type="molecule type" value="Genomic_DNA"/>
</dbReference>
<name>A0A8T9B9E9_9HELO</name>
<sequence length="133" mass="14429">GHPGPRARLLGLQSQPGNNPPGCTQTQIHASLAPRDGDLCYRKIRFGSFMRGPSRGLLDEWRDRGVENVVVGGVVTSGAVLSAVRQLADLDFRLLVLEDCCADYDAEVHGVLCEKVFPRQARVIKSSELGGLF</sequence>
<protein>
    <submittedName>
        <fullName evidence="4">Isochorismatase family protein YecD</fullName>
    </submittedName>
</protein>
<dbReference type="AlphaFoldDB" id="A0A8T9B9E9"/>
<feature type="domain" description="Isochorismatase-like" evidence="3">
    <location>
        <begin position="10"/>
        <end position="126"/>
    </location>
</feature>
<dbReference type="Gene3D" id="3.40.50.850">
    <property type="entry name" value="Isochorismatase-like"/>
    <property type="match status" value="1"/>
</dbReference>
<evidence type="ECO:0000259" key="3">
    <source>
        <dbReference type="Pfam" id="PF00857"/>
    </source>
</evidence>
<dbReference type="Proteomes" id="UP000469559">
    <property type="component" value="Unassembled WGS sequence"/>
</dbReference>
<dbReference type="PANTHER" id="PTHR43540">
    <property type="entry name" value="PEROXYUREIDOACRYLATE/UREIDOACRYLATE AMIDOHYDROLASE-RELATED"/>
    <property type="match status" value="1"/>
</dbReference>
<reference evidence="4 5" key="1">
    <citation type="submission" date="2018-05" db="EMBL/GenBank/DDBJ databases">
        <title>Whole genome sequencing for identification of molecular markers to develop diagnostic detection tools for the regulated plant pathogen Lachnellula willkommii.</title>
        <authorList>
            <person name="Giroux E."/>
            <person name="Bilodeau G."/>
        </authorList>
    </citation>
    <scope>NUCLEOTIDE SEQUENCE [LARGE SCALE GENOMIC DNA]</scope>
    <source>
        <strain evidence="4 5">CBS 203.66</strain>
    </source>
</reference>
<comment type="caution">
    <text evidence="4">The sequence shown here is derived from an EMBL/GenBank/DDBJ whole genome shotgun (WGS) entry which is preliminary data.</text>
</comment>
<dbReference type="InterPro" id="IPR036380">
    <property type="entry name" value="Isochorismatase-like_sf"/>
</dbReference>
<dbReference type="OrthoDB" id="1739143at2759"/>
<proteinExistence type="inferred from homology"/>
<evidence type="ECO:0000313" key="4">
    <source>
        <dbReference type="EMBL" id="TVY16327.1"/>
    </source>
</evidence>
<evidence type="ECO:0000256" key="2">
    <source>
        <dbReference type="ARBA" id="ARBA00022801"/>
    </source>
</evidence>
<dbReference type="InterPro" id="IPR050272">
    <property type="entry name" value="Isochorismatase-like_hydrls"/>
</dbReference>